<dbReference type="PANTHER" id="PTHR34293">
    <property type="entry name" value="HTH-TYPE TRANSCRIPTIONAL REGULATOR TRMBL2"/>
    <property type="match status" value="1"/>
</dbReference>
<gene>
    <name evidence="2" type="ORF">A3C58_00690</name>
</gene>
<dbReference type="InterPro" id="IPR011991">
    <property type="entry name" value="ArsR-like_HTH"/>
</dbReference>
<sequence>MKQQLEKLGFSPKESDVYLALLELGTAAVSDVAKRANINRSTTYIILDSLAERGLVSTSENQNIKFFSVTPPERLLQYMQDLVKKNTELVGLAHNLLPELKSLYIGVGPKPRVQFFEGTEGLKTAYEDTLTSKETIRAYASIENMHKAIPSYFPEYYQRRTKQNIAIRAIFPDTVEARERIKHNKEESRESLLVPSDKYAFSPEINIYDNKIVFMSLVEKFALVVESQELADALKKVFELSWAEAKNLNKKHGSKNKQKTG</sequence>
<dbReference type="SUPFAM" id="SSF46785">
    <property type="entry name" value="Winged helix' DNA-binding domain"/>
    <property type="match status" value="1"/>
</dbReference>
<dbReference type="CDD" id="cd00090">
    <property type="entry name" value="HTH_ARSR"/>
    <property type="match status" value="1"/>
</dbReference>
<accession>A0A1G2HUJ0</accession>
<dbReference type="Gene3D" id="1.10.10.10">
    <property type="entry name" value="Winged helix-like DNA-binding domain superfamily/Winged helix DNA-binding domain"/>
    <property type="match status" value="1"/>
</dbReference>
<comment type="caution">
    <text evidence="2">The sequence shown here is derived from an EMBL/GenBank/DDBJ whole genome shotgun (WGS) entry which is preliminary data.</text>
</comment>
<dbReference type="InterPro" id="IPR036388">
    <property type="entry name" value="WH-like_DNA-bd_sf"/>
</dbReference>
<dbReference type="Proteomes" id="UP000178380">
    <property type="component" value="Unassembled WGS sequence"/>
</dbReference>
<evidence type="ECO:0000313" key="2">
    <source>
        <dbReference type="EMBL" id="OGZ66137.1"/>
    </source>
</evidence>
<dbReference type="EMBL" id="MHOR01000034">
    <property type="protein sequence ID" value="OGZ66137.1"/>
    <property type="molecule type" value="Genomic_DNA"/>
</dbReference>
<dbReference type="PANTHER" id="PTHR34293:SF1">
    <property type="entry name" value="HTH-TYPE TRANSCRIPTIONAL REGULATOR TRMBL2"/>
    <property type="match status" value="1"/>
</dbReference>
<dbReference type="STRING" id="1802205.A3C58_00690"/>
<evidence type="ECO:0000259" key="1">
    <source>
        <dbReference type="Pfam" id="PF01978"/>
    </source>
</evidence>
<dbReference type="InterPro" id="IPR002831">
    <property type="entry name" value="Tscrpt_reg_TrmB_N"/>
</dbReference>
<proteinExistence type="predicted"/>
<dbReference type="InterPro" id="IPR051797">
    <property type="entry name" value="TrmB-like"/>
</dbReference>
<protein>
    <recommendedName>
        <fullName evidence="1">Transcription regulator TrmB N-terminal domain-containing protein</fullName>
    </recommendedName>
</protein>
<reference evidence="2 3" key="1">
    <citation type="journal article" date="2016" name="Nat. Commun.">
        <title>Thousands of microbial genomes shed light on interconnected biogeochemical processes in an aquifer system.</title>
        <authorList>
            <person name="Anantharaman K."/>
            <person name="Brown C.T."/>
            <person name="Hug L.A."/>
            <person name="Sharon I."/>
            <person name="Castelle C.J."/>
            <person name="Probst A.J."/>
            <person name="Thomas B.C."/>
            <person name="Singh A."/>
            <person name="Wilkins M.J."/>
            <person name="Karaoz U."/>
            <person name="Brodie E.L."/>
            <person name="Williams K.H."/>
            <person name="Hubbard S.S."/>
            <person name="Banfield J.F."/>
        </authorList>
    </citation>
    <scope>NUCLEOTIDE SEQUENCE [LARGE SCALE GENOMIC DNA]</scope>
</reference>
<feature type="domain" description="Transcription regulator TrmB N-terminal" evidence="1">
    <location>
        <begin position="5"/>
        <end position="73"/>
    </location>
</feature>
<organism evidence="2 3">
    <name type="scientific">Candidatus Staskawiczbacteria bacterium RIFCSPHIGHO2_02_FULL_34_10</name>
    <dbReference type="NCBI Taxonomy" id="1802205"/>
    <lineage>
        <taxon>Bacteria</taxon>
        <taxon>Candidatus Staskawicziibacteriota</taxon>
    </lineage>
</organism>
<name>A0A1G2HUJ0_9BACT</name>
<dbReference type="InterPro" id="IPR036390">
    <property type="entry name" value="WH_DNA-bd_sf"/>
</dbReference>
<dbReference type="AlphaFoldDB" id="A0A1G2HUJ0"/>
<dbReference type="Pfam" id="PF01978">
    <property type="entry name" value="TrmB"/>
    <property type="match status" value="1"/>
</dbReference>
<evidence type="ECO:0000313" key="3">
    <source>
        <dbReference type="Proteomes" id="UP000178380"/>
    </source>
</evidence>